<organism evidence="1 2">
    <name type="scientific">Pyxicephalus adspersus</name>
    <name type="common">African bullfrog</name>
    <dbReference type="NCBI Taxonomy" id="30357"/>
    <lineage>
        <taxon>Eukaryota</taxon>
        <taxon>Metazoa</taxon>
        <taxon>Chordata</taxon>
        <taxon>Craniata</taxon>
        <taxon>Vertebrata</taxon>
        <taxon>Euteleostomi</taxon>
        <taxon>Amphibia</taxon>
        <taxon>Batrachia</taxon>
        <taxon>Anura</taxon>
        <taxon>Neobatrachia</taxon>
        <taxon>Ranoidea</taxon>
        <taxon>Pyxicephalidae</taxon>
        <taxon>Pyxicephalinae</taxon>
        <taxon>Pyxicephalus</taxon>
    </lineage>
</organism>
<accession>A0AAV3A3S2</accession>
<keyword evidence="2" id="KW-1185">Reference proteome</keyword>
<proteinExistence type="predicted"/>
<sequence length="87" mass="9927">MDPSPEGGTTTFALYSLGYNTTRWRCCHHYSTTTLHIKHPSPQLTGGLCSIRTMWTSSRFTNEICSVRKCVWLGVSIFKITQHCHIH</sequence>
<dbReference type="EMBL" id="DYDO01000008">
    <property type="protein sequence ID" value="DBA19026.1"/>
    <property type="molecule type" value="Genomic_DNA"/>
</dbReference>
<comment type="caution">
    <text evidence="1">The sequence shown here is derived from an EMBL/GenBank/DDBJ whole genome shotgun (WGS) entry which is preliminary data.</text>
</comment>
<gene>
    <name evidence="1" type="ORF">GDO54_014908</name>
</gene>
<evidence type="ECO:0000313" key="2">
    <source>
        <dbReference type="Proteomes" id="UP001181693"/>
    </source>
</evidence>
<dbReference type="Proteomes" id="UP001181693">
    <property type="component" value="Unassembled WGS sequence"/>
</dbReference>
<protein>
    <submittedName>
        <fullName evidence="1">Uncharacterized protein</fullName>
    </submittedName>
</protein>
<name>A0AAV3A3S2_PYXAD</name>
<dbReference type="AlphaFoldDB" id="A0AAV3A3S2"/>
<evidence type="ECO:0000313" key="1">
    <source>
        <dbReference type="EMBL" id="DBA19026.1"/>
    </source>
</evidence>
<reference evidence="1" key="1">
    <citation type="thesis" date="2020" institute="ProQuest LLC" country="789 East Eisenhower Parkway, Ann Arbor, MI, USA">
        <title>Comparative Genomics and Chromosome Evolution.</title>
        <authorList>
            <person name="Mudd A.B."/>
        </authorList>
    </citation>
    <scope>NUCLEOTIDE SEQUENCE</scope>
    <source>
        <strain evidence="1">1538</strain>
        <tissue evidence="1">Blood</tissue>
    </source>
</reference>